<gene>
    <name evidence="3" type="ORF">H9817_02915</name>
</gene>
<evidence type="ECO:0000313" key="3">
    <source>
        <dbReference type="EMBL" id="HIZ12867.1"/>
    </source>
</evidence>
<dbReference type="AlphaFoldDB" id="A0A9D2D9N5"/>
<name>A0A9D2D9N5_9FIRM</name>
<reference evidence="3" key="2">
    <citation type="submission" date="2021-04" db="EMBL/GenBank/DDBJ databases">
        <authorList>
            <person name="Gilroy R."/>
        </authorList>
    </citation>
    <scope>NUCLEOTIDE SEQUENCE</scope>
    <source>
        <strain evidence="3">ChiGjej1B1-13045</strain>
    </source>
</reference>
<dbReference type="Proteomes" id="UP000824017">
    <property type="component" value="Unassembled WGS sequence"/>
</dbReference>
<organism evidence="3 4">
    <name type="scientific">Candidatus Mediterraneibacter stercorigallinarum</name>
    <dbReference type="NCBI Taxonomy" id="2838686"/>
    <lineage>
        <taxon>Bacteria</taxon>
        <taxon>Bacillati</taxon>
        <taxon>Bacillota</taxon>
        <taxon>Clostridia</taxon>
        <taxon>Lachnospirales</taxon>
        <taxon>Lachnospiraceae</taxon>
        <taxon>Mediterraneibacter</taxon>
    </lineage>
</organism>
<dbReference type="Pfam" id="PF04892">
    <property type="entry name" value="VanZ"/>
    <property type="match status" value="1"/>
</dbReference>
<protein>
    <submittedName>
        <fullName evidence="3">VanZ family protein</fullName>
    </submittedName>
</protein>
<accession>A0A9D2D9N5</accession>
<dbReference type="NCBIfam" id="NF037970">
    <property type="entry name" value="vanZ_1"/>
    <property type="match status" value="2"/>
</dbReference>
<dbReference type="InterPro" id="IPR006976">
    <property type="entry name" value="VanZ-like"/>
</dbReference>
<dbReference type="EMBL" id="DXCD01000076">
    <property type="protein sequence ID" value="HIZ12867.1"/>
    <property type="molecule type" value="Genomic_DNA"/>
</dbReference>
<evidence type="ECO:0000259" key="2">
    <source>
        <dbReference type="Pfam" id="PF04892"/>
    </source>
</evidence>
<reference evidence="3" key="1">
    <citation type="journal article" date="2021" name="PeerJ">
        <title>Extensive microbial diversity within the chicken gut microbiome revealed by metagenomics and culture.</title>
        <authorList>
            <person name="Gilroy R."/>
            <person name="Ravi A."/>
            <person name="Getino M."/>
            <person name="Pursley I."/>
            <person name="Horton D.L."/>
            <person name="Alikhan N.F."/>
            <person name="Baker D."/>
            <person name="Gharbi K."/>
            <person name="Hall N."/>
            <person name="Watson M."/>
            <person name="Adriaenssens E.M."/>
            <person name="Foster-Nyarko E."/>
            <person name="Jarju S."/>
            <person name="Secka A."/>
            <person name="Antonio M."/>
            <person name="Oren A."/>
            <person name="Chaudhuri R.R."/>
            <person name="La Ragione R."/>
            <person name="Hildebrand F."/>
            <person name="Pallen M.J."/>
        </authorList>
    </citation>
    <scope>NUCLEOTIDE SEQUENCE</scope>
    <source>
        <strain evidence="3">ChiGjej1B1-13045</strain>
    </source>
</reference>
<keyword evidence="1" id="KW-0812">Transmembrane</keyword>
<comment type="caution">
    <text evidence="3">The sequence shown here is derived from an EMBL/GenBank/DDBJ whole genome shotgun (WGS) entry which is preliminary data.</text>
</comment>
<evidence type="ECO:0000256" key="1">
    <source>
        <dbReference type="SAM" id="Phobius"/>
    </source>
</evidence>
<sequence length="172" mass="18794">MILIFSFSARPAEVSSEDSRSVGVLIGEIFIPGFEGWSAEEQNAFAEKVDHPVRKTAHAAEYAVLGLLTAGAYIGGESAEAFKVNYKKTVNVRDSREKMSISRGIVIPWVITTAYAGTDELHQLFVPGRSGQVSDVLLDSAGALIGLAVLGGMRFLMCWRRENDCKRAERKI</sequence>
<keyword evidence="1" id="KW-1133">Transmembrane helix</keyword>
<feature type="transmembrane region" description="Helical" evidence="1">
    <location>
        <begin position="100"/>
        <end position="117"/>
    </location>
</feature>
<proteinExistence type="predicted"/>
<feature type="domain" description="VanZ-like" evidence="2">
    <location>
        <begin position="1"/>
        <end position="149"/>
    </location>
</feature>
<keyword evidence="1" id="KW-0472">Membrane</keyword>
<feature type="transmembrane region" description="Helical" evidence="1">
    <location>
        <begin position="137"/>
        <end position="157"/>
    </location>
</feature>
<evidence type="ECO:0000313" key="4">
    <source>
        <dbReference type="Proteomes" id="UP000824017"/>
    </source>
</evidence>